<dbReference type="AlphaFoldDB" id="A0A9W8GFP1"/>
<protein>
    <submittedName>
        <fullName evidence="2">Uncharacterized protein</fullName>
    </submittedName>
</protein>
<feature type="region of interest" description="Disordered" evidence="1">
    <location>
        <begin position="23"/>
        <end position="43"/>
    </location>
</feature>
<dbReference type="OrthoDB" id="5537785at2759"/>
<sequence length="216" mass="23551">MFGSLNTHNNTVSQNKENTALRSVARHGKTGLLNSKPGTIQTSRMASKVFGSPAPLNTRTPSGKQPVALRAGLRDVTQTPSNRRTGLDECAPKTAKRIQGLFSPRVRNVDAGLWEPEYAPPRPASPEFNATEEFGCDLDIGLMPKTQLSTAGARLKDLPPVDLALEILADIHVEGLSFSMIPPPRDLKPAQLMCQPRILVASALYPTRIPQLKRKR</sequence>
<accession>A0A9W8GFP1</accession>
<keyword evidence="3" id="KW-1185">Reference proteome</keyword>
<gene>
    <name evidence="2" type="ORF">IWW39_002552</name>
</gene>
<comment type="caution">
    <text evidence="2">The sequence shown here is derived from an EMBL/GenBank/DDBJ whole genome shotgun (WGS) entry which is preliminary data.</text>
</comment>
<organism evidence="2 3">
    <name type="scientific">Coemansia spiralis</name>
    <dbReference type="NCBI Taxonomy" id="417178"/>
    <lineage>
        <taxon>Eukaryota</taxon>
        <taxon>Fungi</taxon>
        <taxon>Fungi incertae sedis</taxon>
        <taxon>Zoopagomycota</taxon>
        <taxon>Kickxellomycotina</taxon>
        <taxon>Kickxellomycetes</taxon>
        <taxon>Kickxellales</taxon>
        <taxon>Kickxellaceae</taxon>
        <taxon>Coemansia</taxon>
    </lineage>
</organism>
<proteinExistence type="predicted"/>
<reference evidence="2" key="1">
    <citation type="submission" date="2022-07" db="EMBL/GenBank/DDBJ databases">
        <title>Phylogenomic reconstructions and comparative analyses of Kickxellomycotina fungi.</title>
        <authorList>
            <person name="Reynolds N.K."/>
            <person name="Stajich J.E."/>
            <person name="Barry K."/>
            <person name="Grigoriev I.V."/>
            <person name="Crous P."/>
            <person name="Smith M.E."/>
        </authorList>
    </citation>
    <scope>NUCLEOTIDE SEQUENCE</scope>
    <source>
        <strain evidence="2">CBS 109367</strain>
    </source>
</reference>
<name>A0A9W8GFP1_9FUNG</name>
<evidence type="ECO:0000256" key="1">
    <source>
        <dbReference type="SAM" id="MobiDB-lite"/>
    </source>
</evidence>
<evidence type="ECO:0000313" key="3">
    <source>
        <dbReference type="Proteomes" id="UP001151516"/>
    </source>
</evidence>
<evidence type="ECO:0000313" key="2">
    <source>
        <dbReference type="EMBL" id="KAJ2687937.1"/>
    </source>
</evidence>
<dbReference type="EMBL" id="JANBTX010000058">
    <property type="protein sequence ID" value="KAJ2687937.1"/>
    <property type="molecule type" value="Genomic_DNA"/>
</dbReference>
<feature type="compositionally biased region" description="Polar residues" evidence="1">
    <location>
        <begin position="32"/>
        <end position="43"/>
    </location>
</feature>
<feature type="region of interest" description="Disordered" evidence="1">
    <location>
        <begin position="50"/>
        <end position="69"/>
    </location>
</feature>
<dbReference type="Proteomes" id="UP001151516">
    <property type="component" value="Unassembled WGS sequence"/>
</dbReference>